<keyword evidence="5" id="KW-0489">Methyltransferase</keyword>
<feature type="compositionally biased region" description="Basic and acidic residues" evidence="16">
    <location>
        <begin position="1190"/>
        <end position="1217"/>
    </location>
</feature>
<evidence type="ECO:0000259" key="20">
    <source>
        <dbReference type="PROSITE" id="PS50982"/>
    </source>
</evidence>
<dbReference type="Pfam" id="PF01429">
    <property type="entry name" value="MBD"/>
    <property type="match status" value="1"/>
</dbReference>
<keyword evidence="4" id="KW-0678">Repressor</keyword>
<evidence type="ECO:0000256" key="12">
    <source>
        <dbReference type="ARBA" id="ARBA00023015"/>
    </source>
</evidence>
<dbReference type="CDD" id="cd10517">
    <property type="entry name" value="SET_SETDB1"/>
    <property type="match status" value="1"/>
</dbReference>
<proteinExistence type="predicted"/>
<dbReference type="Pfam" id="PF05033">
    <property type="entry name" value="Pre-SET"/>
    <property type="match status" value="1"/>
</dbReference>
<gene>
    <name evidence="22 23" type="primary">LOC100203637</name>
</gene>
<feature type="region of interest" description="Disordered" evidence="16">
    <location>
        <begin position="342"/>
        <end position="365"/>
    </location>
</feature>
<evidence type="ECO:0000256" key="8">
    <source>
        <dbReference type="ARBA" id="ARBA00022723"/>
    </source>
</evidence>
<feature type="compositionally biased region" description="Low complexity" evidence="16">
    <location>
        <begin position="727"/>
        <end position="737"/>
    </location>
</feature>
<dbReference type="InterPro" id="IPR001214">
    <property type="entry name" value="SET_dom"/>
</dbReference>
<evidence type="ECO:0000256" key="13">
    <source>
        <dbReference type="ARBA" id="ARBA00023054"/>
    </source>
</evidence>
<organism evidence="21 22">
    <name type="scientific">Hydra vulgaris</name>
    <name type="common">Hydra</name>
    <name type="synonym">Hydra attenuata</name>
    <dbReference type="NCBI Taxonomy" id="6087"/>
    <lineage>
        <taxon>Eukaryota</taxon>
        <taxon>Metazoa</taxon>
        <taxon>Cnidaria</taxon>
        <taxon>Hydrozoa</taxon>
        <taxon>Hydroidolina</taxon>
        <taxon>Anthoathecata</taxon>
        <taxon>Aplanulata</taxon>
        <taxon>Hydridae</taxon>
        <taxon>Hydra</taxon>
    </lineage>
</organism>
<dbReference type="InterPro" id="IPR001739">
    <property type="entry name" value="Methyl_CpG_DNA-bd"/>
</dbReference>
<dbReference type="InterPro" id="IPR016177">
    <property type="entry name" value="DNA-bd_dom_sf"/>
</dbReference>
<dbReference type="PROSITE" id="PS50280">
    <property type="entry name" value="SET"/>
    <property type="match status" value="1"/>
</dbReference>
<feature type="domain" description="Pre-SET" evidence="18">
    <location>
        <begin position="1012"/>
        <end position="1084"/>
    </location>
</feature>
<dbReference type="InterPro" id="IPR003616">
    <property type="entry name" value="Post-SET_dom"/>
</dbReference>
<dbReference type="PROSITE" id="PS50867">
    <property type="entry name" value="PRE_SET"/>
    <property type="match status" value="1"/>
</dbReference>
<reference evidence="21 22" key="1">
    <citation type="submission" date="2025-05" db="UniProtKB">
        <authorList>
            <consortium name="RefSeq"/>
        </authorList>
    </citation>
    <scope>NUCLEOTIDE SEQUENCE [LARGE SCALE GENOMIC DNA]</scope>
</reference>
<dbReference type="InterPro" id="IPR007728">
    <property type="entry name" value="Pre-SET_dom"/>
</dbReference>
<keyword evidence="10" id="KW-0862">Zinc</keyword>
<evidence type="ECO:0000259" key="19">
    <source>
        <dbReference type="PROSITE" id="PS50868"/>
    </source>
</evidence>
<feature type="region of interest" description="Disordered" evidence="16">
    <location>
        <begin position="1186"/>
        <end position="1222"/>
    </location>
</feature>
<feature type="domain" description="MBD" evidence="20">
    <location>
        <begin position="880"/>
        <end position="949"/>
    </location>
</feature>
<evidence type="ECO:0000256" key="9">
    <source>
        <dbReference type="ARBA" id="ARBA00022737"/>
    </source>
</evidence>
<dbReference type="Gene3D" id="3.30.890.10">
    <property type="entry name" value="Methyl-cpg-binding Protein 2, Chain A"/>
    <property type="match status" value="1"/>
</dbReference>
<dbReference type="RefSeq" id="XP_065646366.1">
    <property type="nucleotide sequence ID" value="XM_065790294.1"/>
</dbReference>
<dbReference type="InterPro" id="IPR046341">
    <property type="entry name" value="SET_dom_sf"/>
</dbReference>
<keyword evidence="8" id="KW-0479">Metal-binding</keyword>
<dbReference type="Proteomes" id="UP001652625">
    <property type="component" value="Chromosome 02"/>
</dbReference>
<dbReference type="SMART" id="SM00391">
    <property type="entry name" value="MBD"/>
    <property type="match status" value="1"/>
</dbReference>
<protein>
    <submittedName>
        <fullName evidence="22 23">Histone-lysine N-methyltransferase SETDB1 isoform X5</fullName>
    </submittedName>
</protein>
<dbReference type="CDD" id="cd21181">
    <property type="entry name" value="Tudor_SETDB1_rpt2"/>
    <property type="match status" value="1"/>
</dbReference>
<evidence type="ECO:0000313" key="22">
    <source>
        <dbReference type="RefSeq" id="XP_065646365.1"/>
    </source>
</evidence>
<keyword evidence="12" id="KW-0805">Transcription regulation</keyword>
<evidence type="ECO:0000256" key="4">
    <source>
        <dbReference type="ARBA" id="ARBA00022491"/>
    </source>
</evidence>
<comment type="subcellular location">
    <subcellularLocation>
        <location evidence="2">Chromosome</location>
    </subcellularLocation>
    <subcellularLocation>
        <location evidence="1">Nucleus</location>
    </subcellularLocation>
</comment>
<sequence>MDPNIESELLNAISDDFLIKQYKDIVDQQIEAQGFPKLCKRTITKEVKDAVQKINNEHIEIKKLIQDVSRYQMFSSNKKTRKKEDNIQVKSSSNCSNNIVIVIDDDDDDESIYVPKTSTTTSSILLLNNNSNTLSVTTTSTCFVVRPPTHTLPQITSDAPAYISLLSPPPLAVNEELSKTVNYSEECLNNGQSLEHINFAETPSTNISKNIAENIITTLCNSTACSYAEIAKDTENNNENCRNEQNKIENQIIDKEFELIKSSECPHAKDANFNNNKADIHSNKHESNFLDKENQGSSVVSGELLEEEKDEAVSNKKTLIVSNGEKASKNNFNLQFHKKSDFESVPSSPLSSSTSSEFGKSTISADSPASNALCVDIENYSSERSAPSSQDMHSSPDSQSSLKNEVKVEDSMFNYRDHSLVYARPDKSDIWYQAEIIKELSPFKKERRFQVHFLSGQKITQKILIRSLASIHSIDAASVKIGSRIVAPRPSDTVNSTISKKYKDISNSAGVISVMFAGIVAEVACEQNKFRYLIFFDDGYAQYLPLKKLFPVVFTSKDVWNDVSIDCREFIKEYLHEYPYRPLLNAKIGCAMQTEWNGSWWKSKVISIDGSLIKVLFDIDKRSEWVYKGTTRLEPLYNYFLNPKSLKNKSTASDWVIDKKITHPNFGICCYSLKDPKGEQQRLEWDIANEEQHYICEKKESNEKEEKALKLKLINLSTLKRCSSALSSSSESSNLSNHGVTKHNKKRKVITDTEESSPERNSASILSCQESVDASSALQLSPEQFTGVSLFESTVQASIAVSTPVTSTEHYLSTTLQTTLSSICPETLSNNTITSLNSLVLNKEDIYQNKEAENDSLYVQHTCSCACIKDKRSLFDQHRLGIYNYLSIPLQLGWKRESSKKRLNYHRDIYYRAPCCKRMRNLSEVSKYLALTNCKNVCIDMFCFQSNISCRNNTNKPKPNLLRIEDISNGKELCPVVCVNEISTDRPPHVIYINDRIKAEDVSINTDPGFLVCCDCTDNCQDKTTCRCAKLTIESSNAIDGEIDKNSGYHFRRLKECIATGIYECNQNCSCSRVTCYNRVVQNGIQLRLQVFLTENRGWGLRCIDDIPKGTFVCTYAGQVLNEQTANKEGIDFGDEYLAELDHIEVVEQAKDGYESDIPELSSQSDYLSSDEWQSDSSYSIVMISSDSDQSDHNESQLDITNKETRCENNNETKTDMKNGCGDSKKMTATNVTEVRQVAKKSTGAKAHAYMSHRGKFFMTQRLDAAAGNNTHKYSDRLSTRHLYQNDNQMFILDAKSYGNVGRYMNHSCSPNLFVQNVMVDTHDLRFPWVAFFTLFNIPAYTELTWDYNYEVGSVPNKHLSCKCGSKQCKGRLL</sequence>
<dbReference type="PANTHER" id="PTHR46024:SF1">
    <property type="entry name" value="HISTONE-LYSINE N-METHYLTRANSFERASE EGGLESS"/>
    <property type="match status" value="1"/>
</dbReference>
<evidence type="ECO:0000256" key="1">
    <source>
        <dbReference type="ARBA" id="ARBA00004123"/>
    </source>
</evidence>
<dbReference type="SUPFAM" id="SSF54171">
    <property type="entry name" value="DNA-binding domain"/>
    <property type="match status" value="1"/>
</dbReference>
<evidence type="ECO:0000256" key="15">
    <source>
        <dbReference type="ARBA" id="ARBA00023242"/>
    </source>
</evidence>
<dbReference type="PROSITE" id="PS50982">
    <property type="entry name" value="MBD"/>
    <property type="match status" value="1"/>
</dbReference>
<evidence type="ECO:0000256" key="11">
    <source>
        <dbReference type="ARBA" id="ARBA00022853"/>
    </source>
</evidence>
<dbReference type="InterPro" id="IPR051516">
    <property type="entry name" value="SETDB_methyltransferase"/>
</dbReference>
<dbReference type="Pfam" id="PF00856">
    <property type="entry name" value="SET"/>
    <property type="match status" value="1"/>
</dbReference>
<keyword evidence="7" id="KW-0949">S-adenosyl-L-methionine</keyword>
<feature type="region of interest" description="Disordered" evidence="16">
    <location>
        <begin position="286"/>
        <end position="313"/>
    </location>
</feature>
<dbReference type="PANTHER" id="PTHR46024">
    <property type="entry name" value="HISTONE-LYSINE N-METHYLTRANSFERASE EGGLESS"/>
    <property type="match status" value="1"/>
</dbReference>
<keyword evidence="6" id="KW-0808">Transferase</keyword>
<evidence type="ECO:0000256" key="2">
    <source>
        <dbReference type="ARBA" id="ARBA00004286"/>
    </source>
</evidence>
<keyword evidence="14" id="KW-0804">Transcription</keyword>
<keyword evidence="21" id="KW-1185">Reference proteome</keyword>
<dbReference type="GeneID" id="100203637"/>
<feature type="region of interest" description="Disordered" evidence="16">
    <location>
        <begin position="383"/>
        <end position="403"/>
    </location>
</feature>
<dbReference type="RefSeq" id="XP_065646365.1">
    <property type="nucleotide sequence ID" value="XM_065790293.1"/>
</dbReference>
<dbReference type="Pfam" id="PF18359">
    <property type="entry name" value="Tudor_5"/>
    <property type="match status" value="1"/>
</dbReference>
<dbReference type="SUPFAM" id="SSF82199">
    <property type="entry name" value="SET domain"/>
    <property type="match status" value="1"/>
</dbReference>
<evidence type="ECO:0000256" key="10">
    <source>
        <dbReference type="ARBA" id="ARBA00022833"/>
    </source>
</evidence>
<keyword evidence="15" id="KW-0539">Nucleus</keyword>
<evidence type="ECO:0000256" key="7">
    <source>
        <dbReference type="ARBA" id="ARBA00022691"/>
    </source>
</evidence>
<evidence type="ECO:0000259" key="18">
    <source>
        <dbReference type="PROSITE" id="PS50867"/>
    </source>
</evidence>
<evidence type="ECO:0000259" key="17">
    <source>
        <dbReference type="PROSITE" id="PS50280"/>
    </source>
</evidence>
<evidence type="ECO:0000256" key="3">
    <source>
        <dbReference type="ARBA" id="ARBA00022454"/>
    </source>
</evidence>
<evidence type="ECO:0000256" key="14">
    <source>
        <dbReference type="ARBA" id="ARBA00023163"/>
    </source>
</evidence>
<dbReference type="Pfam" id="PF18358">
    <property type="entry name" value="Tudor_4"/>
    <property type="match status" value="1"/>
</dbReference>
<evidence type="ECO:0000256" key="6">
    <source>
        <dbReference type="ARBA" id="ARBA00022679"/>
    </source>
</evidence>
<dbReference type="PROSITE" id="PS50868">
    <property type="entry name" value="POST_SET"/>
    <property type="match status" value="1"/>
</dbReference>
<dbReference type="Gene3D" id="2.30.30.140">
    <property type="match status" value="1"/>
</dbReference>
<dbReference type="SMART" id="SM00317">
    <property type="entry name" value="SET"/>
    <property type="match status" value="1"/>
</dbReference>
<feature type="compositionally biased region" description="Low complexity" evidence="16">
    <location>
        <begin position="343"/>
        <end position="364"/>
    </location>
</feature>
<keyword evidence="3" id="KW-0158">Chromosome</keyword>
<evidence type="ECO:0000256" key="5">
    <source>
        <dbReference type="ARBA" id="ARBA00022603"/>
    </source>
</evidence>
<evidence type="ECO:0000256" key="16">
    <source>
        <dbReference type="SAM" id="MobiDB-lite"/>
    </source>
</evidence>
<accession>A0ABM4BBR8</accession>
<keyword evidence="9" id="KW-0677">Repeat</keyword>
<feature type="domain" description="Post-SET" evidence="19">
    <location>
        <begin position="1358"/>
        <end position="1374"/>
    </location>
</feature>
<evidence type="ECO:0000313" key="21">
    <source>
        <dbReference type="Proteomes" id="UP001652625"/>
    </source>
</evidence>
<feature type="region of interest" description="Disordered" evidence="16">
    <location>
        <begin position="727"/>
        <end position="764"/>
    </location>
</feature>
<dbReference type="InterPro" id="IPR041292">
    <property type="entry name" value="Tudor_4"/>
</dbReference>
<dbReference type="CDD" id="cd00122">
    <property type="entry name" value="MBD"/>
    <property type="match status" value="1"/>
</dbReference>
<name>A0ABM4BBR8_HYDVU</name>
<keyword evidence="13" id="KW-0175">Coiled coil</keyword>
<dbReference type="SMART" id="SM00468">
    <property type="entry name" value="PreSET"/>
    <property type="match status" value="1"/>
</dbReference>
<dbReference type="Gene3D" id="2.170.270.10">
    <property type="entry name" value="SET domain"/>
    <property type="match status" value="2"/>
</dbReference>
<dbReference type="InterPro" id="IPR041291">
    <property type="entry name" value="TUDOR_5"/>
</dbReference>
<feature type="domain" description="SET" evidence="17">
    <location>
        <begin position="1087"/>
        <end position="1349"/>
    </location>
</feature>
<keyword evidence="11" id="KW-0156">Chromatin regulator</keyword>
<evidence type="ECO:0000313" key="23">
    <source>
        <dbReference type="RefSeq" id="XP_065646366.1"/>
    </source>
</evidence>